<dbReference type="RefSeq" id="WP_230313354.1">
    <property type="nucleotide sequence ID" value="NZ_WLYK01000002.1"/>
</dbReference>
<sequence>MAAPDIIPIQLGLTAGNGLTLWAPRWVEDGEEWEAFLGHGDDLYVFPTAAHLAAFIRTSTEHDLIDHPEWDTASRLLVDELVPDDDHRFDIVSVPDLVAETPDIWTLAELSDTVSILRSLAEVCDLAPVEEVLDSADGFSVLSVGESAFTGRAGEKLWNGIGAAVVENWDKVVDALDGVVTTPEVDAAALGTAEEEAKATGTVLEESDDLIEELEEGERDPELAFWDEIGIDCVEITVDGRTGTTLRCYLDDQPVFLAVDNRIQIWSNDEDLENYLADATVDHSLASLEVWAEIREAIAGGDAVVVAGPENTYALDGIADGLETGPGGVERKQLSLAVELLTDAAKARKDEESIEALTTATPLASLIGAIVKPSKDRLPPAPPFTAEVDTWKVLVDRFTGSLDWNGRS</sequence>
<proteinExistence type="predicted"/>
<dbReference type="EMBL" id="WLYK01000002">
    <property type="protein sequence ID" value="MTD14231.1"/>
    <property type="molecule type" value="Genomic_DNA"/>
</dbReference>
<dbReference type="AlphaFoldDB" id="A0A7K1FJB9"/>
<protein>
    <submittedName>
        <fullName evidence="1">Primosomal protein</fullName>
    </submittedName>
</protein>
<dbReference type="Proteomes" id="UP000460221">
    <property type="component" value="Unassembled WGS sequence"/>
</dbReference>
<organism evidence="1 2">
    <name type="scientific">Nakamurella alba</name>
    <dbReference type="NCBI Taxonomy" id="2665158"/>
    <lineage>
        <taxon>Bacteria</taxon>
        <taxon>Bacillati</taxon>
        <taxon>Actinomycetota</taxon>
        <taxon>Actinomycetes</taxon>
        <taxon>Nakamurellales</taxon>
        <taxon>Nakamurellaceae</taxon>
        <taxon>Nakamurella</taxon>
    </lineage>
</organism>
<name>A0A7K1FJB9_9ACTN</name>
<reference evidence="1 2" key="1">
    <citation type="submission" date="2019-11" db="EMBL/GenBank/DDBJ databases">
        <authorList>
            <person name="Jiang L.-Q."/>
        </authorList>
    </citation>
    <scope>NUCLEOTIDE SEQUENCE [LARGE SCALE GENOMIC DNA]</scope>
    <source>
        <strain evidence="1 2">YIM 132087</strain>
    </source>
</reference>
<evidence type="ECO:0000313" key="2">
    <source>
        <dbReference type="Proteomes" id="UP000460221"/>
    </source>
</evidence>
<evidence type="ECO:0000313" key="1">
    <source>
        <dbReference type="EMBL" id="MTD14231.1"/>
    </source>
</evidence>
<keyword evidence="2" id="KW-1185">Reference proteome</keyword>
<comment type="caution">
    <text evidence="1">The sequence shown here is derived from an EMBL/GenBank/DDBJ whole genome shotgun (WGS) entry which is preliminary data.</text>
</comment>
<accession>A0A7K1FJB9</accession>
<gene>
    <name evidence="1" type="ORF">GIS00_09760</name>
</gene>